<name>A0A1X7NJ05_9HYPH</name>
<dbReference type="PANTHER" id="PTHR10422">
    <property type="entry name" value="CYTOCHROME C OXIDASE SUBUNIT 1"/>
    <property type="match status" value="1"/>
</dbReference>
<feature type="domain" description="Cytochrome oxidase subunit I profile" evidence="24">
    <location>
        <begin position="47"/>
        <end position="552"/>
    </location>
</feature>
<protein>
    <recommendedName>
        <fullName evidence="5">cytochrome-c oxidase</fullName>
        <ecNumber evidence="5">7.1.1.9</ecNumber>
    </recommendedName>
    <alternativeName>
        <fullName evidence="20">Cytochrome c oxidase polypeptide I homolog</fullName>
    </alternativeName>
</protein>
<gene>
    <name evidence="25" type="ORF">SAMN02982922_1901</name>
</gene>
<feature type="transmembrane region" description="Helical" evidence="23">
    <location>
        <begin position="305"/>
        <end position="322"/>
    </location>
</feature>
<comment type="similarity">
    <text evidence="4 22">Belongs to the heme-copper respiratory oxidase family.</text>
</comment>
<evidence type="ECO:0000256" key="9">
    <source>
        <dbReference type="ARBA" id="ARBA00022660"/>
    </source>
</evidence>
<comment type="pathway">
    <text evidence="3">Energy metabolism; oxidative phosphorylation.</text>
</comment>
<keyword evidence="15 21" id="KW-0408">Iron</keyword>
<feature type="transmembrane region" description="Helical" evidence="23">
    <location>
        <begin position="194"/>
        <end position="216"/>
    </location>
</feature>
<evidence type="ECO:0000256" key="23">
    <source>
        <dbReference type="SAM" id="Phobius"/>
    </source>
</evidence>
<evidence type="ECO:0000313" key="25">
    <source>
        <dbReference type="EMBL" id="SMH37404.1"/>
    </source>
</evidence>
<feature type="transmembrane region" description="Helical" evidence="23">
    <location>
        <begin position="272"/>
        <end position="293"/>
    </location>
</feature>
<evidence type="ECO:0000256" key="6">
    <source>
        <dbReference type="ARBA" id="ARBA00022448"/>
    </source>
</evidence>
<organism evidence="25 26">
    <name type="scientific">Mesorhizobium australicum</name>
    <dbReference type="NCBI Taxonomy" id="536018"/>
    <lineage>
        <taxon>Bacteria</taxon>
        <taxon>Pseudomonadati</taxon>
        <taxon>Pseudomonadota</taxon>
        <taxon>Alphaproteobacteria</taxon>
        <taxon>Hyphomicrobiales</taxon>
        <taxon>Phyllobacteriaceae</taxon>
        <taxon>Mesorhizobium</taxon>
    </lineage>
</organism>
<keyword evidence="8 21" id="KW-0349">Heme</keyword>
<dbReference type="GO" id="GO:0022904">
    <property type="term" value="P:respiratory electron transport chain"/>
    <property type="evidence" value="ECO:0007669"/>
    <property type="project" value="TreeGrafter"/>
</dbReference>
<dbReference type="SUPFAM" id="SSF81442">
    <property type="entry name" value="Cytochrome c oxidase subunit I-like"/>
    <property type="match status" value="1"/>
</dbReference>
<evidence type="ECO:0000256" key="13">
    <source>
        <dbReference type="ARBA" id="ARBA00022982"/>
    </source>
</evidence>
<keyword evidence="17 23" id="KW-0472">Membrane</keyword>
<evidence type="ECO:0000256" key="7">
    <source>
        <dbReference type="ARBA" id="ARBA00022475"/>
    </source>
</evidence>
<evidence type="ECO:0000256" key="16">
    <source>
        <dbReference type="ARBA" id="ARBA00023008"/>
    </source>
</evidence>
<feature type="transmembrane region" description="Helical" evidence="23">
    <location>
        <begin position="46"/>
        <end position="64"/>
    </location>
</feature>
<dbReference type="InterPro" id="IPR000883">
    <property type="entry name" value="Cyt_C_Oxase_1"/>
</dbReference>
<comment type="cofactor">
    <cofactor evidence="21">
        <name>Cu(2+)</name>
        <dbReference type="ChEBI" id="CHEBI:29036"/>
    </cofactor>
    <text evidence="21">Binds 1 copper ion per subunit, denoted as copper B.</text>
</comment>
<evidence type="ECO:0000256" key="17">
    <source>
        <dbReference type="ARBA" id="ARBA00023136"/>
    </source>
</evidence>
<feature type="transmembrane region" description="Helical" evidence="23">
    <location>
        <begin position="342"/>
        <end position="362"/>
    </location>
</feature>
<accession>A0A1X7NJ05</accession>
<dbReference type="InterPro" id="IPR036927">
    <property type="entry name" value="Cyt_c_oxase-like_su1_sf"/>
</dbReference>
<keyword evidence="14 23" id="KW-1133">Transmembrane helix</keyword>
<feature type="transmembrane region" description="Helical" evidence="23">
    <location>
        <begin position="453"/>
        <end position="473"/>
    </location>
</feature>
<keyword evidence="10 22" id="KW-0812">Transmembrane</keyword>
<dbReference type="PANTHER" id="PTHR10422:SF29">
    <property type="entry name" value="CYTOCHROME C OXIDASE SUBUNIT 1 HOMOLOG, BACTEROID"/>
    <property type="match status" value="1"/>
</dbReference>
<evidence type="ECO:0000313" key="26">
    <source>
        <dbReference type="Proteomes" id="UP000193083"/>
    </source>
</evidence>
<feature type="binding site" evidence="21">
    <location>
        <position position="326"/>
    </location>
    <ligand>
        <name>Cu cation</name>
        <dbReference type="ChEBI" id="CHEBI:23378"/>
        <label>B</label>
    </ligand>
</feature>
<evidence type="ECO:0000256" key="3">
    <source>
        <dbReference type="ARBA" id="ARBA00004673"/>
    </source>
</evidence>
<dbReference type="GO" id="GO:0046872">
    <property type="term" value="F:metal ion binding"/>
    <property type="evidence" value="ECO:0007669"/>
    <property type="project" value="UniProtKB-KW"/>
</dbReference>
<evidence type="ECO:0000256" key="5">
    <source>
        <dbReference type="ARBA" id="ARBA00012949"/>
    </source>
</evidence>
<dbReference type="GO" id="GO:0020037">
    <property type="term" value="F:heme binding"/>
    <property type="evidence" value="ECO:0007669"/>
    <property type="project" value="InterPro"/>
</dbReference>
<comment type="subcellular location">
    <subcellularLocation>
        <location evidence="2">Cell membrane</location>
        <topology evidence="2">Multi-pass membrane protein</topology>
    </subcellularLocation>
</comment>
<evidence type="ECO:0000256" key="4">
    <source>
        <dbReference type="ARBA" id="ARBA00009578"/>
    </source>
</evidence>
<sequence>MGSSHALSRGPSMRYGPHIIGVGLFAFVALLGAAFATDNLFAQHMWVLFFVLGASTIVLMRTTALSPAAPADPSAYLDGPIRYGAIATMFWGVVGFLVGVVVALQLAYPDLNIEPWFNFGRMRPLHTSAVIFAFGGNALIATSFYVVQRTSRARLFGGDLAWFVFWGYQLFIVMAATGYLLGITQSREYAEPEWYVDLWLTIVWVAYLVVFLGTILKRKEPHIYVANWFYLSFIVTIAMLHVVNNLAVPVSITGIKSYSAFSGVQDALTQWWYGHNAVGFFLTAGFLGMMYYFVPKQANRPVYSYRLSIIHFWALIFLYIWAGPHHLHYTALPDWAQTLGMVFSIMLWMPSWGGMINGLMTLSGAWDKIRTDPIIRMMVMAIAFYGMSTFEGPVMSIKAVNSLSHYTDWTIGHVHSGALGWVGLISFAAIYYMVPKLWNRERLYSVRMVTWHFWLATLGIVVYAAVMWVSGIMQGLMWREYDDQGFLVYSFAETVAAMHPYYVMRALGGVLYLTGALIMAFNITMTILGRQREEEPIGGSAASPAPALQPAE</sequence>
<reference evidence="25 26" key="1">
    <citation type="submission" date="2017-04" db="EMBL/GenBank/DDBJ databases">
        <authorList>
            <person name="Afonso C.L."/>
            <person name="Miller P.J."/>
            <person name="Scott M.A."/>
            <person name="Spackman E."/>
            <person name="Goraichik I."/>
            <person name="Dimitrov K.M."/>
            <person name="Suarez D.L."/>
            <person name="Swayne D.E."/>
        </authorList>
    </citation>
    <scope>NUCLEOTIDE SEQUENCE [LARGE SCALE GENOMIC DNA]</scope>
    <source>
        <strain evidence="25 26">B5P</strain>
    </source>
</reference>
<comment type="function">
    <text evidence="19">Cytochrome c oxidase is the component of the respiratory chain that catalyzes the reduction of oxygen to water. Subunits 1-3 form the functional core of the enzyme complex. Co I is the catalytic subunit of the enzyme. Electrons originating in cytochrome c or a quinol are transferred to the bimetallic center formed by a high-spin heme and copper B.</text>
</comment>
<evidence type="ECO:0000256" key="15">
    <source>
        <dbReference type="ARBA" id="ARBA00023004"/>
    </source>
</evidence>
<evidence type="ECO:0000256" key="11">
    <source>
        <dbReference type="ARBA" id="ARBA00022723"/>
    </source>
</evidence>
<dbReference type="AlphaFoldDB" id="A0A1X7NJ05"/>
<evidence type="ECO:0000256" key="14">
    <source>
        <dbReference type="ARBA" id="ARBA00022989"/>
    </source>
</evidence>
<feature type="transmembrane region" description="Helical" evidence="23">
    <location>
        <begin position="410"/>
        <end position="432"/>
    </location>
</feature>
<evidence type="ECO:0000259" key="24">
    <source>
        <dbReference type="PROSITE" id="PS50855"/>
    </source>
</evidence>
<dbReference type="CDD" id="cd01661">
    <property type="entry name" value="cbb3_Oxidase_I"/>
    <property type="match status" value="1"/>
</dbReference>
<feature type="binding site" description="axial binding residue" evidence="21">
    <location>
        <position position="413"/>
    </location>
    <ligand>
        <name>heme b</name>
        <dbReference type="ChEBI" id="CHEBI:60344"/>
        <label>2; high-spin</label>
    </ligand>
    <ligandPart>
        <name>Fe</name>
        <dbReference type="ChEBI" id="CHEBI:18248"/>
    </ligandPart>
</feature>
<feature type="transmembrane region" description="Helical" evidence="23">
    <location>
        <begin position="502"/>
        <end position="523"/>
    </location>
</feature>
<keyword evidence="12" id="KW-1278">Translocase</keyword>
<dbReference type="NCBIfam" id="TIGR00780">
    <property type="entry name" value="ccoN"/>
    <property type="match status" value="1"/>
</dbReference>
<evidence type="ECO:0000256" key="18">
    <source>
        <dbReference type="ARBA" id="ARBA00047816"/>
    </source>
</evidence>
<comment type="cofactor">
    <cofactor evidence="21">
        <name>heme</name>
        <dbReference type="ChEBI" id="CHEBI:30413"/>
    </cofactor>
    <text evidence="21">Binds 2 heme groups per subunit, denoted as high- and low-spin.</text>
</comment>
<evidence type="ECO:0000256" key="8">
    <source>
        <dbReference type="ARBA" id="ARBA00022617"/>
    </source>
</evidence>
<dbReference type="EC" id="7.1.1.9" evidence="5"/>
<dbReference type="InterPro" id="IPR023616">
    <property type="entry name" value="Cyt_c_oxase-like_su1_dom"/>
</dbReference>
<dbReference type="Gene3D" id="1.20.210.10">
    <property type="entry name" value="Cytochrome c oxidase-like, subunit I domain"/>
    <property type="match status" value="1"/>
</dbReference>
<keyword evidence="26" id="KW-1185">Reference proteome</keyword>
<keyword evidence="9 22" id="KW-0679">Respiratory chain</keyword>
<dbReference type="GO" id="GO:0004129">
    <property type="term" value="F:cytochrome-c oxidase activity"/>
    <property type="evidence" value="ECO:0007669"/>
    <property type="project" value="UniProtKB-EC"/>
</dbReference>
<dbReference type="Pfam" id="PF00115">
    <property type="entry name" value="COX1"/>
    <property type="match status" value="1"/>
</dbReference>
<evidence type="ECO:0000256" key="1">
    <source>
        <dbReference type="ARBA" id="ARBA00001970"/>
    </source>
</evidence>
<keyword evidence="16" id="KW-0186">Copper</keyword>
<keyword evidence="11 21" id="KW-0479">Metal-binding</keyword>
<dbReference type="PROSITE" id="PS00077">
    <property type="entry name" value="COX1_CUB"/>
    <property type="match status" value="1"/>
</dbReference>
<feature type="transmembrane region" description="Helical" evidence="23">
    <location>
        <begin position="128"/>
        <end position="148"/>
    </location>
</feature>
<feature type="binding site" evidence="21">
    <location>
        <position position="275"/>
    </location>
    <ligand>
        <name>Cu cation</name>
        <dbReference type="ChEBI" id="CHEBI:23378"/>
        <label>B</label>
    </ligand>
</feature>
<keyword evidence="7" id="KW-1003">Cell membrane</keyword>
<dbReference type="EMBL" id="FXBL01000004">
    <property type="protein sequence ID" value="SMH37404.1"/>
    <property type="molecule type" value="Genomic_DNA"/>
</dbReference>
<feature type="transmembrane region" description="Helical" evidence="23">
    <location>
        <begin position="374"/>
        <end position="390"/>
    </location>
</feature>
<feature type="binding site" description="axial binding residue" evidence="21">
    <location>
        <position position="126"/>
    </location>
    <ligand>
        <name>heme b</name>
        <dbReference type="ChEBI" id="CHEBI:60344"/>
        <label>1; low-spin</label>
    </ligand>
    <ligandPart>
        <name>Fe</name>
        <dbReference type="ChEBI" id="CHEBI:18248"/>
    </ligandPart>
</feature>
<evidence type="ECO:0000256" key="20">
    <source>
        <dbReference type="ARBA" id="ARBA00078182"/>
    </source>
</evidence>
<feature type="transmembrane region" description="Helical" evidence="23">
    <location>
        <begin position="228"/>
        <end position="252"/>
    </location>
</feature>
<dbReference type="FunFam" id="1.20.210.10:FF:000005">
    <property type="entry name" value="Cytochrome c oxidase, cbb3-type, subunit I"/>
    <property type="match status" value="1"/>
</dbReference>
<feature type="transmembrane region" description="Helical" evidence="23">
    <location>
        <begin position="160"/>
        <end position="182"/>
    </location>
</feature>
<dbReference type="InterPro" id="IPR004677">
    <property type="entry name" value="Cyt_c_oxidase_cbb3_su1"/>
</dbReference>
<keyword evidence="6 22" id="KW-0813">Transport</keyword>
<feature type="binding site" description="axial binding residue" evidence="21">
    <location>
        <position position="415"/>
    </location>
    <ligand>
        <name>heme b</name>
        <dbReference type="ChEBI" id="CHEBI:60344"/>
        <label>1; low-spin</label>
    </ligand>
    <ligandPart>
        <name>Fe</name>
        <dbReference type="ChEBI" id="CHEBI:18248"/>
    </ligandPart>
</feature>
<comment type="catalytic activity">
    <reaction evidence="18">
        <text>4 Fe(II)-[cytochrome c] + O2 + 8 H(+)(in) = 4 Fe(III)-[cytochrome c] + 2 H2O + 4 H(+)(out)</text>
        <dbReference type="Rhea" id="RHEA:11436"/>
        <dbReference type="Rhea" id="RHEA-COMP:10350"/>
        <dbReference type="Rhea" id="RHEA-COMP:14399"/>
        <dbReference type="ChEBI" id="CHEBI:15377"/>
        <dbReference type="ChEBI" id="CHEBI:15378"/>
        <dbReference type="ChEBI" id="CHEBI:15379"/>
        <dbReference type="ChEBI" id="CHEBI:29033"/>
        <dbReference type="ChEBI" id="CHEBI:29034"/>
        <dbReference type="EC" id="7.1.1.9"/>
    </reaction>
</comment>
<evidence type="ECO:0000256" key="19">
    <source>
        <dbReference type="ARBA" id="ARBA00054378"/>
    </source>
</evidence>
<dbReference type="GO" id="GO:0005886">
    <property type="term" value="C:plasma membrane"/>
    <property type="evidence" value="ECO:0007669"/>
    <property type="project" value="UniProtKB-SubCell"/>
</dbReference>
<dbReference type="InterPro" id="IPR023615">
    <property type="entry name" value="Cyt_c_Oxase_su1_BS"/>
</dbReference>
<feature type="binding site" evidence="21">
    <location>
        <position position="325"/>
    </location>
    <ligand>
        <name>Cu cation</name>
        <dbReference type="ChEBI" id="CHEBI:23378"/>
        <label>B</label>
    </ligand>
</feature>
<dbReference type="UniPathway" id="UPA00705"/>
<evidence type="ECO:0000256" key="22">
    <source>
        <dbReference type="RuleBase" id="RU000370"/>
    </source>
</evidence>
<dbReference type="GO" id="GO:0015990">
    <property type="term" value="P:electron transport coupled proton transport"/>
    <property type="evidence" value="ECO:0007669"/>
    <property type="project" value="TreeGrafter"/>
</dbReference>
<proteinExistence type="inferred from homology"/>
<comment type="cofactor">
    <cofactor evidence="1">
        <name>heme b</name>
        <dbReference type="ChEBI" id="CHEBI:60344"/>
    </cofactor>
</comment>
<feature type="transmembrane region" description="Helical" evidence="23">
    <location>
        <begin position="85"/>
        <end position="108"/>
    </location>
</feature>
<keyword evidence="13 22" id="KW-0249">Electron transport</keyword>
<dbReference type="Proteomes" id="UP000193083">
    <property type="component" value="Unassembled WGS sequence"/>
</dbReference>
<dbReference type="GO" id="GO:0006119">
    <property type="term" value="P:oxidative phosphorylation"/>
    <property type="evidence" value="ECO:0007669"/>
    <property type="project" value="UniProtKB-UniPathway"/>
</dbReference>
<dbReference type="PROSITE" id="PS50855">
    <property type="entry name" value="COX1"/>
    <property type="match status" value="1"/>
</dbReference>
<evidence type="ECO:0000256" key="12">
    <source>
        <dbReference type="ARBA" id="ARBA00022967"/>
    </source>
</evidence>
<evidence type="ECO:0000256" key="21">
    <source>
        <dbReference type="PIRSR" id="PIRSR604677-50"/>
    </source>
</evidence>
<evidence type="ECO:0000256" key="10">
    <source>
        <dbReference type="ARBA" id="ARBA00022692"/>
    </source>
</evidence>
<evidence type="ECO:0000256" key="2">
    <source>
        <dbReference type="ARBA" id="ARBA00004651"/>
    </source>
</evidence>